<sequence>MQHVKAKIGLALPSVILALAVAVTAHQAFGNTSQRSGEEVVKTVCASCHGTGANGAPRIGDVQAWSKRAAQGLSSLKQHAIAGIRKMPAHGGNPGVSNYEIGRAITYMVNHSGGHWIEPTDKTAKIAARPGKEIVQMQCSKCHRTGVGGAPRIGDRAAWIPRGTHGIDALVHSAINGHGGMPARGGMADLTDAEIRAAVIYMFNQGVAPVK</sequence>
<keyword evidence="1" id="KW-0813">Transport</keyword>
<evidence type="ECO:0000256" key="3">
    <source>
        <dbReference type="ARBA" id="ARBA00022723"/>
    </source>
</evidence>
<keyword evidence="4" id="KW-0249">Electron transport</keyword>
<dbReference type="GO" id="GO:0005506">
    <property type="term" value="F:iron ion binding"/>
    <property type="evidence" value="ECO:0007669"/>
    <property type="project" value="InterPro"/>
</dbReference>
<dbReference type="PROSITE" id="PS51007">
    <property type="entry name" value="CYTC"/>
    <property type="match status" value="2"/>
</dbReference>
<evidence type="ECO:0000256" key="1">
    <source>
        <dbReference type="ARBA" id="ARBA00022448"/>
    </source>
</evidence>
<dbReference type="InterPro" id="IPR009056">
    <property type="entry name" value="Cyt_c-like_dom"/>
</dbReference>
<dbReference type="Gene3D" id="1.10.760.10">
    <property type="entry name" value="Cytochrome c-like domain"/>
    <property type="match status" value="2"/>
</dbReference>
<dbReference type="InterPro" id="IPR002323">
    <property type="entry name" value="Cyt_CIE"/>
</dbReference>
<evidence type="ECO:0000256" key="4">
    <source>
        <dbReference type="ARBA" id="ARBA00022982"/>
    </source>
</evidence>
<dbReference type="GO" id="GO:0020037">
    <property type="term" value="F:heme binding"/>
    <property type="evidence" value="ECO:0007669"/>
    <property type="project" value="InterPro"/>
</dbReference>
<keyword evidence="3" id="KW-0479">Metal-binding</keyword>
<dbReference type="InterPro" id="IPR036909">
    <property type="entry name" value="Cyt_c-like_dom_sf"/>
</dbReference>
<dbReference type="EMBL" id="MLJW01000111">
    <property type="protein sequence ID" value="OIQ99073.1"/>
    <property type="molecule type" value="Genomic_DNA"/>
</dbReference>
<organism evidence="7">
    <name type="scientific">mine drainage metagenome</name>
    <dbReference type="NCBI Taxonomy" id="410659"/>
    <lineage>
        <taxon>unclassified sequences</taxon>
        <taxon>metagenomes</taxon>
        <taxon>ecological metagenomes</taxon>
    </lineage>
</organism>
<dbReference type="PANTHER" id="PTHR40942:SF4">
    <property type="entry name" value="CYTOCHROME C5"/>
    <property type="match status" value="1"/>
</dbReference>
<dbReference type="Pfam" id="PF13442">
    <property type="entry name" value="Cytochrome_CBB3"/>
    <property type="match status" value="2"/>
</dbReference>
<proteinExistence type="predicted"/>
<accession>A0A1J5RTP6</accession>
<keyword evidence="2" id="KW-0349">Heme</keyword>
<evidence type="ECO:0000256" key="2">
    <source>
        <dbReference type="ARBA" id="ARBA00022617"/>
    </source>
</evidence>
<keyword evidence="5" id="KW-0408">Iron</keyword>
<evidence type="ECO:0000313" key="7">
    <source>
        <dbReference type="EMBL" id="OIQ99073.1"/>
    </source>
</evidence>
<dbReference type="SUPFAM" id="SSF46626">
    <property type="entry name" value="Cytochrome c"/>
    <property type="match status" value="2"/>
</dbReference>
<dbReference type="AlphaFoldDB" id="A0A1J5RTP6"/>
<dbReference type="PRINTS" id="PR00607">
    <property type="entry name" value="CYTCHROMECIE"/>
</dbReference>
<dbReference type="PANTHER" id="PTHR40942">
    <property type="match status" value="1"/>
</dbReference>
<feature type="domain" description="Cytochrome c" evidence="6">
    <location>
        <begin position="32"/>
        <end position="112"/>
    </location>
</feature>
<name>A0A1J5RTP6_9ZZZZ</name>
<feature type="domain" description="Cytochrome c" evidence="6">
    <location>
        <begin position="126"/>
        <end position="206"/>
    </location>
</feature>
<protein>
    <submittedName>
        <fullName evidence="7">Cytochrome c-555</fullName>
    </submittedName>
</protein>
<dbReference type="GO" id="GO:0009055">
    <property type="term" value="F:electron transfer activity"/>
    <property type="evidence" value="ECO:0007669"/>
    <property type="project" value="InterPro"/>
</dbReference>
<comment type="caution">
    <text evidence="7">The sequence shown here is derived from an EMBL/GenBank/DDBJ whole genome shotgun (WGS) entry which is preliminary data.</text>
</comment>
<evidence type="ECO:0000256" key="5">
    <source>
        <dbReference type="ARBA" id="ARBA00023004"/>
    </source>
</evidence>
<reference evidence="7" key="1">
    <citation type="submission" date="2016-10" db="EMBL/GenBank/DDBJ databases">
        <title>Sequence of Gallionella enrichment culture.</title>
        <authorList>
            <person name="Poehlein A."/>
            <person name="Muehling M."/>
            <person name="Daniel R."/>
        </authorList>
    </citation>
    <scope>NUCLEOTIDE SEQUENCE</scope>
</reference>
<gene>
    <name evidence="7" type="ORF">GALL_189870</name>
</gene>
<evidence type="ECO:0000259" key="6">
    <source>
        <dbReference type="PROSITE" id="PS51007"/>
    </source>
</evidence>